<gene>
    <name evidence="2" type="ORF">QBC46DRAFT_385304</name>
</gene>
<proteinExistence type="predicted"/>
<reference evidence="3" key="1">
    <citation type="journal article" date="2023" name="Mol. Phylogenet. Evol.">
        <title>Genome-scale phylogeny and comparative genomics of the fungal order Sordariales.</title>
        <authorList>
            <person name="Hensen N."/>
            <person name="Bonometti L."/>
            <person name="Westerberg I."/>
            <person name="Brannstrom I.O."/>
            <person name="Guillou S."/>
            <person name="Cros-Aarteil S."/>
            <person name="Calhoun S."/>
            <person name="Haridas S."/>
            <person name="Kuo A."/>
            <person name="Mondo S."/>
            <person name="Pangilinan J."/>
            <person name="Riley R."/>
            <person name="LaButti K."/>
            <person name="Andreopoulos B."/>
            <person name="Lipzen A."/>
            <person name="Chen C."/>
            <person name="Yan M."/>
            <person name="Daum C."/>
            <person name="Ng V."/>
            <person name="Clum A."/>
            <person name="Steindorff A."/>
            <person name="Ohm R.A."/>
            <person name="Martin F."/>
            <person name="Silar P."/>
            <person name="Natvig D.O."/>
            <person name="Lalanne C."/>
            <person name="Gautier V."/>
            <person name="Ament-Velasquez S.L."/>
            <person name="Kruys A."/>
            <person name="Hutchinson M.I."/>
            <person name="Powell A.J."/>
            <person name="Barry K."/>
            <person name="Miller A.N."/>
            <person name="Grigoriev I.V."/>
            <person name="Debuchy R."/>
            <person name="Gladieux P."/>
            <person name="Hiltunen Thoren M."/>
            <person name="Johannesson H."/>
        </authorList>
    </citation>
    <scope>NUCLEOTIDE SEQUENCE [LARGE SCALE GENOMIC DNA]</scope>
    <source>
        <strain evidence="3">CBS 340.73</strain>
    </source>
</reference>
<comment type="caution">
    <text evidence="2">The sequence shown here is derived from an EMBL/GenBank/DDBJ whole genome shotgun (WGS) entry which is preliminary data.</text>
</comment>
<dbReference type="InterPro" id="IPR045518">
    <property type="entry name" value="2EXR"/>
</dbReference>
<dbReference type="Proteomes" id="UP001303473">
    <property type="component" value="Unassembled WGS sequence"/>
</dbReference>
<feature type="domain" description="2EXR" evidence="1">
    <location>
        <begin position="46"/>
        <end position="144"/>
    </location>
</feature>
<protein>
    <recommendedName>
        <fullName evidence="1">2EXR domain-containing protein</fullName>
    </recommendedName>
</protein>
<evidence type="ECO:0000259" key="1">
    <source>
        <dbReference type="Pfam" id="PF20150"/>
    </source>
</evidence>
<dbReference type="EMBL" id="MU853796">
    <property type="protein sequence ID" value="KAK3940406.1"/>
    <property type="molecule type" value="Genomic_DNA"/>
</dbReference>
<sequence>MSSPATSNDVEGSSSSMAAPRVFAQSTLDNHFSASDPTVGDVGGGFPKFSALPPELRILIWEEVHGREPGVVLDMERVESETQDEDGMDFAPPPPVLSRVCRESRSVALRTGRSFVLTYEWRCERTGRKTASLRTWFDGSRDLLRFSVNRQSNLVRTHGHPRDRAWVMTDELSDLLRLTEHILLDDGLPRILLEFLLKPGLCAGLKTMSFILDGWPIEARQVHVSNPEELSQVDRVLQFFGKDKMVLIDVRDIINIRQMETKDTTRRMGGAFRNTSGARGPRLFVDQYPFAAFREISNEYYFPSDTMVPQTTGVVGSKWLAVYRAWEAARGICSTEQEEEKIPLEKLMRRITWQRGGKSGVTKVRYVVCVTYPYADMDTDDGPTRRTWRFDDGWLDRILEQRGPNPTSNEWRFRWKEETLFYRYMATPNMRRL</sequence>
<organism evidence="2 3">
    <name type="scientific">Diplogelasinospora grovesii</name>
    <dbReference type="NCBI Taxonomy" id="303347"/>
    <lineage>
        <taxon>Eukaryota</taxon>
        <taxon>Fungi</taxon>
        <taxon>Dikarya</taxon>
        <taxon>Ascomycota</taxon>
        <taxon>Pezizomycotina</taxon>
        <taxon>Sordariomycetes</taxon>
        <taxon>Sordariomycetidae</taxon>
        <taxon>Sordariales</taxon>
        <taxon>Diplogelasinosporaceae</taxon>
        <taxon>Diplogelasinospora</taxon>
    </lineage>
</organism>
<keyword evidence="3" id="KW-1185">Reference proteome</keyword>
<name>A0AAN6N868_9PEZI</name>
<accession>A0AAN6N868</accession>
<evidence type="ECO:0000313" key="3">
    <source>
        <dbReference type="Proteomes" id="UP001303473"/>
    </source>
</evidence>
<dbReference type="AlphaFoldDB" id="A0AAN6N868"/>
<dbReference type="Pfam" id="PF20150">
    <property type="entry name" value="2EXR"/>
    <property type="match status" value="1"/>
</dbReference>
<evidence type="ECO:0000313" key="2">
    <source>
        <dbReference type="EMBL" id="KAK3940406.1"/>
    </source>
</evidence>